<reference evidence="1 2" key="1">
    <citation type="submission" date="2020-08" db="EMBL/GenBank/DDBJ databases">
        <title>Genomic Encyclopedia of Type Strains, Phase III (KMG-III): the genomes of soil and plant-associated and newly described type strains.</title>
        <authorList>
            <person name="Whitman W."/>
        </authorList>
    </citation>
    <scope>NUCLEOTIDE SEQUENCE [LARGE SCALE GENOMIC DNA]</scope>
    <source>
        <strain evidence="1 2">CECT 3287</strain>
    </source>
</reference>
<proteinExistence type="predicted"/>
<dbReference type="AlphaFoldDB" id="A0A7W5FJH4"/>
<sequence>MTSLDELAVIALANGARTERLARFSAWGRGLRAMNAGALTRALEHMRVENQLLMGSLPLIAEQAGEYRAILGRLADDVRRIPALRSEEVLASIARTQEDLEAIVRRAATPGASLVTSALRGAATEIPAVSSSTFTWLVRAASLEADPVMHARLTRLFRAGPLGDASWTRLATAIESSGGTFNATLGQTSELLAIAHPGYRQTIGHAGGLIEDLGMRPVEFFGDSWIVKAGRENQPLKFRDGGLLAVREPASVDRIGEAGIVTSLESKQAATRLEALTADDAARRAAGAKLSKYDPSLEARRQQISAARRTEESIAEGDILMTSTGEFYHLRPVPPSLIRNVVSRPYLMGGVDVRAITANGRNVVQVTTPFNSEFLRPYIGRLLRSL</sequence>
<organism evidence="1 2">
    <name type="scientific">Actinoplanes campanulatus</name>
    <dbReference type="NCBI Taxonomy" id="113559"/>
    <lineage>
        <taxon>Bacteria</taxon>
        <taxon>Bacillati</taxon>
        <taxon>Actinomycetota</taxon>
        <taxon>Actinomycetes</taxon>
        <taxon>Micromonosporales</taxon>
        <taxon>Micromonosporaceae</taxon>
        <taxon>Actinoplanes</taxon>
    </lineage>
</organism>
<dbReference type="EMBL" id="JACHXF010000029">
    <property type="protein sequence ID" value="MBB3100793.1"/>
    <property type="molecule type" value="Genomic_DNA"/>
</dbReference>
<comment type="caution">
    <text evidence="1">The sequence shown here is derived from an EMBL/GenBank/DDBJ whole genome shotgun (WGS) entry which is preliminary data.</text>
</comment>
<dbReference type="Proteomes" id="UP000590749">
    <property type="component" value="Unassembled WGS sequence"/>
</dbReference>
<keyword evidence="2" id="KW-1185">Reference proteome</keyword>
<evidence type="ECO:0000313" key="2">
    <source>
        <dbReference type="Proteomes" id="UP000590749"/>
    </source>
</evidence>
<dbReference type="RefSeq" id="WP_183226835.1">
    <property type="nucleotide sequence ID" value="NZ_BMPW01000030.1"/>
</dbReference>
<evidence type="ECO:0000313" key="1">
    <source>
        <dbReference type="EMBL" id="MBB3100793.1"/>
    </source>
</evidence>
<protein>
    <submittedName>
        <fullName evidence="1">Uncharacterized protein</fullName>
    </submittedName>
</protein>
<name>A0A7W5FJH4_9ACTN</name>
<gene>
    <name evidence="1" type="ORF">FHR83_008519</name>
</gene>
<accession>A0A7W5FJH4</accession>